<feature type="transmembrane region" description="Helical" evidence="2">
    <location>
        <begin position="20"/>
        <end position="39"/>
    </location>
</feature>
<keyword evidence="2" id="KW-0472">Membrane</keyword>
<evidence type="ECO:0000256" key="1">
    <source>
        <dbReference type="SAM" id="MobiDB-lite"/>
    </source>
</evidence>
<protein>
    <submittedName>
        <fullName evidence="3">Amino acid transporter</fullName>
    </submittedName>
</protein>
<evidence type="ECO:0000256" key="2">
    <source>
        <dbReference type="SAM" id="Phobius"/>
    </source>
</evidence>
<keyword evidence="2" id="KW-1133">Transmembrane helix</keyword>
<dbReference type="AlphaFoldDB" id="A0A1Y5P221"/>
<organism evidence="3">
    <name type="scientific">uncultured Microbacterium sp</name>
    <dbReference type="NCBI Taxonomy" id="191216"/>
    <lineage>
        <taxon>Bacteria</taxon>
        <taxon>Bacillati</taxon>
        <taxon>Actinomycetota</taxon>
        <taxon>Actinomycetes</taxon>
        <taxon>Micrococcales</taxon>
        <taxon>Microbacteriaceae</taxon>
        <taxon>Microbacterium</taxon>
        <taxon>environmental samples</taxon>
    </lineage>
</organism>
<feature type="region of interest" description="Disordered" evidence="1">
    <location>
        <begin position="85"/>
        <end position="107"/>
    </location>
</feature>
<feature type="transmembrane region" description="Helical" evidence="2">
    <location>
        <begin position="51"/>
        <end position="76"/>
    </location>
</feature>
<sequence>MTDPQPTRRDLLKPVQLLGLAFAAAAFAGVITLVTMGFFQSLDGDQRAHVIVVSLIVAGIAFIVTLVGIALLILAVDPAEMTKPVDRPVLMPEDDAPADPEPGAPRP</sequence>
<proteinExistence type="predicted"/>
<reference evidence="3" key="1">
    <citation type="submission" date="2016-03" db="EMBL/GenBank/DDBJ databases">
        <authorList>
            <person name="Ploux O."/>
        </authorList>
    </citation>
    <scope>NUCLEOTIDE SEQUENCE</scope>
    <source>
        <strain evidence="3">UC1</strain>
    </source>
</reference>
<gene>
    <name evidence="3" type="ORF">MIPYR_30161</name>
</gene>
<dbReference type="PROSITE" id="PS51318">
    <property type="entry name" value="TAT"/>
    <property type="match status" value="1"/>
</dbReference>
<dbReference type="RefSeq" id="WP_295576027.1">
    <property type="nucleotide sequence ID" value="NZ_FLQR01000007.1"/>
</dbReference>
<keyword evidence="2" id="KW-0812">Transmembrane</keyword>
<dbReference type="InterPro" id="IPR006311">
    <property type="entry name" value="TAT_signal"/>
</dbReference>
<accession>A0A1Y5P221</accession>
<evidence type="ECO:0000313" key="3">
    <source>
        <dbReference type="EMBL" id="SBS72702.1"/>
    </source>
</evidence>
<name>A0A1Y5P221_9MICO</name>
<dbReference type="EMBL" id="FLQR01000007">
    <property type="protein sequence ID" value="SBS72702.1"/>
    <property type="molecule type" value="Genomic_DNA"/>
</dbReference>